<comment type="catalytic activity">
    <reaction evidence="1">
        <text>ATP + protein L-histidine = ADP + protein N-phospho-L-histidine.</text>
        <dbReference type="EC" id="2.7.13.3"/>
    </reaction>
</comment>
<feature type="transmembrane region" description="Helical" evidence="11">
    <location>
        <begin position="130"/>
        <end position="151"/>
    </location>
</feature>
<sequence length="408" mass="41606">MERVNRPWTDLVFDDRRRGVRALVYTAALATDFVLVRQPPGGGDRALAAVGLLLCLAGWRWALTALVAQSALLVTAHTLGAGVVPSLKVLAAITLFEVAVRGRGRAPAVGCGVLALAVVLNRFGGLPGDLAPVLFKAAVVAGLPFFLGSYVRMSREAAAHAREQAARRALRAEQEAVAARAAERAAIARELHDLVAHHVSSMVLRVGVARHVVTDAAAGPGGGTVPDPRVTDVLDDLHSSGRAALTDLRRLVAVLRAPGTEPGTASLVSDGALPAVLAAVAARAGRAGPTVTASVDPAVAGLDAVRALAVLRLAQEGLANVARHAGSSARADLAVRMDGGTVRLTLRDDGGAGRPGPQAPDPGGGHGLVGMRERVALLGGTLDAGPADGGWRLTAVLPAPAPVPEPRP</sequence>
<dbReference type="CDD" id="cd16917">
    <property type="entry name" value="HATPase_UhpB-NarQ-NarX-like"/>
    <property type="match status" value="1"/>
</dbReference>
<dbReference type="InterPro" id="IPR050482">
    <property type="entry name" value="Sensor_HK_TwoCompSys"/>
</dbReference>
<dbReference type="GO" id="GO:0046983">
    <property type="term" value="F:protein dimerization activity"/>
    <property type="evidence" value="ECO:0007669"/>
    <property type="project" value="InterPro"/>
</dbReference>
<evidence type="ECO:0000256" key="6">
    <source>
        <dbReference type="ARBA" id="ARBA00022777"/>
    </source>
</evidence>
<dbReference type="SUPFAM" id="SSF55874">
    <property type="entry name" value="ATPase domain of HSP90 chaperone/DNA topoisomerase II/histidine kinase"/>
    <property type="match status" value="1"/>
</dbReference>
<keyword evidence="3" id="KW-0597">Phosphoprotein</keyword>
<dbReference type="EMBL" id="CP029159">
    <property type="protein sequence ID" value="QKM71156.1"/>
    <property type="molecule type" value="Genomic_DNA"/>
</dbReference>
<keyword evidence="8" id="KW-0902">Two-component regulatory system</keyword>
<evidence type="ECO:0000256" key="1">
    <source>
        <dbReference type="ARBA" id="ARBA00000085"/>
    </source>
</evidence>
<reference evidence="13 14" key="1">
    <citation type="journal article" date="2012" name="J. Bacteriol.">
        <title>Draft genome of Streptomyces tsukubaensis NRRL 18488, the producer of the clinically important immunosuppressant tacrolimus (FK506).</title>
        <authorList>
            <person name="Barreiro C."/>
            <person name="Prieto C."/>
            <person name="Sola-Landa A."/>
            <person name="Solera E."/>
            <person name="Martinez-Castro M."/>
            <person name="Perez-Redondo R."/>
            <person name="Garcia-Estrada C."/>
            <person name="Aparicio J.F."/>
            <person name="Fernandez-Martinez L.T."/>
            <person name="Santos-Aberturas J."/>
            <person name="Salehi-Najafabadi Z."/>
            <person name="Rodriguez-Garcia A."/>
            <person name="Tauch A."/>
            <person name="Martin J.F."/>
        </authorList>
    </citation>
    <scope>NUCLEOTIDE SEQUENCE [LARGE SCALE GENOMIC DNA]</scope>
    <source>
        <strain evidence="14">DSM 42081 / NBRC 108919 / NRRL 18488 / 9993</strain>
    </source>
</reference>
<dbReference type="InterPro" id="IPR036890">
    <property type="entry name" value="HATPase_C_sf"/>
</dbReference>
<protein>
    <recommendedName>
        <fullName evidence="2">histidine kinase</fullName>
        <ecNumber evidence="2">2.7.13.3</ecNumber>
    </recommendedName>
</protein>
<gene>
    <name evidence="13" type="ORF">STSU_032620</name>
</gene>
<feature type="region of interest" description="Disordered" evidence="10">
    <location>
        <begin position="347"/>
        <end position="369"/>
    </location>
</feature>
<dbReference type="GO" id="GO:0000155">
    <property type="term" value="F:phosphorelay sensor kinase activity"/>
    <property type="evidence" value="ECO:0007669"/>
    <property type="project" value="InterPro"/>
</dbReference>
<dbReference type="AlphaFoldDB" id="A0A7G3ULJ1"/>
<evidence type="ECO:0000313" key="13">
    <source>
        <dbReference type="EMBL" id="QKM71156.1"/>
    </source>
</evidence>
<keyword evidence="9" id="KW-0175">Coiled coil</keyword>
<name>A0A7G3ULJ1_STRT9</name>
<evidence type="ECO:0000313" key="14">
    <source>
        <dbReference type="Proteomes" id="UP000005940"/>
    </source>
</evidence>
<evidence type="ECO:0000256" key="3">
    <source>
        <dbReference type="ARBA" id="ARBA00022553"/>
    </source>
</evidence>
<evidence type="ECO:0000256" key="4">
    <source>
        <dbReference type="ARBA" id="ARBA00022679"/>
    </source>
</evidence>
<keyword evidence="14" id="KW-1185">Reference proteome</keyword>
<keyword evidence="5" id="KW-0547">Nucleotide-binding</keyword>
<dbReference type="PANTHER" id="PTHR24421:SF10">
    <property type="entry name" value="NITRATE_NITRITE SENSOR PROTEIN NARQ"/>
    <property type="match status" value="1"/>
</dbReference>
<dbReference type="Pfam" id="PF07730">
    <property type="entry name" value="HisKA_3"/>
    <property type="match status" value="1"/>
</dbReference>
<feature type="transmembrane region" description="Helical" evidence="11">
    <location>
        <begin position="106"/>
        <end position="124"/>
    </location>
</feature>
<keyword evidence="7" id="KW-0067">ATP-binding</keyword>
<feature type="coiled-coil region" evidence="9">
    <location>
        <begin position="155"/>
        <end position="182"/>
    </location>
</feature>
<dbReference type="Gene3D" id="1.20.5.1930">
    <property type="match status" value="1"/>
</dbReference>
<evidence type="ECO:0000256" key="2">
    <source>
        <dbReference type="ARBA" id="ARBA00012438"/>
    </source>
</evidence>
<evidence type="ECO:0000256" key="8">
    <source>
        <dbReference type="ARBA" id="ARBA00023012"/>
    </source>
</evidence>
<feature type="transmembrane region" description="Helical" evidence="11">
    <location>
        <begin position="48"/>
        <end position="73"/>
    </location>
</feature>
<evidence type="ECO:0000256" key="7">
    <source>
        <dbReference type="ARBA" id="ARBA00022840"/>
    </source>
</evidence>
<proteinExistence type="predicted"/>
<accession>A0A7G3ULJ1</accession>
<keyword evidence="11" id="KW-1133">Transmembrane helix</keyword>
<evidence type="ECO:0000256" key="9">
    <source>
        <dbReference type="SAM" id="Coils"/>
    </source>
</evidence>
<evidence type="ECO:0000256" key="11">
    <source>
        <dbReference type="SAM" id="Phobius"/>
    </source>
</evidence>
<dbReference type="GO" id="GO:0005524">
    <property type="term" value="F:ATP binding"/>
    <property type="evidence" value="ECO:0007669"/>
    <property type="project" value="UniProtKB-KW"/>
</dbReference>
<dbReference type="EC" id="2.7.13.3" evidence="2"/>
<dbReference type="InterPro" id="IPR011712">
    <property type="entry name" value="Sig_transdc_His_kin_sub3_dim/P"/>
</dbReference>
<dbReference type="GO" id="GO:0016020">
    <property type="term" value="C:membrane"/>
    <property type="evidence" value="ECO:0007669"/>
    <property type="project" value="InterPro"/>
</dbReference>
<dbReference type="Proteomes" id="UP000005940">
    <property type="component" value="Chromosome"/>
</dbReference>
<feature type="transmembrane region" description="Helical" evidence="11">
    <location>
        <begin position="79"/>
        <end position="99"/>
    </location>
</feature>
<keyword evidence="6 13" id="KW-0418">Kinase</keyword>
<evidence type="ECO:0000259" key="12">
    <source>
        <dbReference type="Pfam" id="PF07730"/>
    </source>
</evidence>
<dbReference type="PANTHER" id="PTHR24421">
    <property type="entry name" value="NITRATE/NITRITE SENSOR PROTEIN NARX-RELATED"/>
    <property type="match status" value="1"/>
</dbReference>
<dbReference type="Gene3D" id="3.30.565.10">
    <property type="entry name" value="Histidine kinase-like ATPase, C-terminal domain"/>
    <property type="match status" value="1"/>
</dbReference>
<keyword evidence="11" id="KW-0472">Membrane</keyword>
<organism evidence="13 14">
    <name type="scientific">Streptomyces tsukubensis (strain DSM 42081 / NBRC 108919 / NRRL 18488 / 9993)</name>
    <dbReference type="NCBI Taxonomy" id="1114943"/>
    <lineage>
        <taxon>Bacteria</taxon>
        <taxon>Bacillati</taxon>
        <taxon>Actinomycetota</taxon>
        <taxon>Actinomycetes</taxon>
        <taxon>Kitasatosporales</taxon>
        <taxon>Streptomycetaceae</taxon>
        <taxon>Streptomyces</taxon>
    </lineage>
</organism>
<keyword evidence="11" id="KW-0812">Transmembrane</keyword>
<feature type="domain" description="Signal transduction histidine kinase subgroup 3 dimerisation and phosphoacceptor" evidence="12">
    <location>
        <begin position="183"/>
        <end position="259"/>
    </location>
</feature>
<keyword evidence="4" id="KW-0808">Transferase</keyword>
<evidence type="ECO:0000256" key="10">
    <source>
        <dbReference type="SAM" id="MobiDB-lite"/>
    </source>
</evidence>
<evidence type="ECO:0000256" key="5">
    <source>
        <dbReference type="ARBA" id="ARBA00022741"/>
    </source>
</evidence>